<sequence>MMYWNSFGVVDMKVMSIFAILVARCGDVIRSRNKNLCITTLSESWSPIGVILRYSSTGFISKVDVVGDLVLSCVFRLTLAKFHIVIMEDLTTVKVVALFFADPRNGLMLLHWYNEYPLLK</sequence>
<evidence type="ECO:0000313" key="1">
    <source>
        <dbReference type="Proteomes" id="UP000046392"/>
    </source>
</evidence>
<accession>A0A0N5CHI6</accession>
<proteinExistence type="predicted"/>
<dbReference type="AlphaFoldDB" id="A0A0N5CHI6"/>
<dbReference type="WBParaSite" id="SPAL_0001730125.1">
    <property type="protein sequence ID" value="SPAL_0001730125.1"/>
    <property type="gene ID" value="SPAL_0001730125"/>
</dbReference>
<organism evidence="1 2">
    <name type="scientific">Strongyloides papillosus</name>
    <name type="common">Intestinal threadworm</name>
    <dbReference type="NCBI Taxonomy" id="174720"/>
    <lineage>
        <taxon>Eukaryota</taxon>
        <taxon>Metazoa</taxon>
        <taxon>Ecdysozoa</taxon>
        <taxon>Nematoda</taxon>
        <taxon>Chromadorea</taxon>
        <taxon>Rhabditida</taxon>
        <taxon>Tylenchina</taxon>
        <taxon>Panagrolaimomorpha</taxon>
        <taxon>Strongyloidoidea</taxon>
        <taxon>Strongyloididae</taxon>
        <taxon>Strongyloides</taxon>
    </lineage>
</organism>
<protein>
    <submittedName>
        <fullName evidence="2">Neur_chan_LBD domain-containing protein</fullName>
    </submittedName>
</protein>
<name>A0A0N5CHI6_STREA</name>
<keyword evidence="1" id="KW-1185">Reference proteome</keyword>
<dbReference type="Proteomes" id="UP000046392">
    <property type="component" value="Unplaced"/>
</dbReference>
<evidence type="ECO:0000313" key="2">
    <source>
        <dbReference type="WBParaSite" id="SPAL_0001730125.1"/>
    </source>
</evidence>
<reference evidence="2" key="1">
    <citation type="submission" date="2017-02" db="UniProtKB">
        <authorList>
            <consortium name="WormBaseParasite"/>
        </authorList>
    </citation>
    <scope>IDENTIFICATION</scope>
</reference>